<dbReference type="AlphaFoldDB" id="A0AAD8B5B7"/>
<organism evidence="3 4">
    <name type="scientific">Biomphalaria pfeifferi</name>
    <name type="common">Bloodfluke planorb</name>
    <name type="synonym">Freshwater snail</name>
    <dbReference type="NCBI Taxonomy" id="112525"/>
    <lineage>
        <taxon>Eukaryota</taxon>
        <taxon>Metazoa</taxon>
        <taxon>Spiralia</taxon>
        <taxon>Lophotrochozoa</taxon>
        <taxon>Mollusca</taxon>
        <taxon>Gastropoda</taxon>
        <taxon>Heterobranchia</taxon>
        <taxon>Euthyneura</taxon>
        <taxon>Panpulmonata</taxon>
        <taxon>Hygrophila</taxon>
        <taxon>Lymnaeoidea</taxon>
        <taxon>Planorbidae</taxon>
        <taxon>Biomphalaria</taxon>
    </lineage>
</organism>
<gene>
    <name evidence="3" type="ORF">Bpfe_022252</name>
</gene>
<name>A0AAD8B5B7_BIOPF</name>
<evidence type="ECO:0000313" key="4">
    <source>
        <dbReference type="Proteomes" id="UP001233172"/>
    </source>
</evidence>
<dbReference type="InterPro" id="IPR003609">
    <property type="entry name" value="Pan_app"/>
</dbReference>
<evidence type="ECO:0000259" key="1">
    <source>
        <dbReference type="PROSITE" id="PS50041"/>
    </source>
</evidence>
<dbReference type="PROSITE" id="PS50948">
    <property type="entry name" value="PAN"/>
    <property type="match status" value="1"/>
</dbReference>
<dbReference type="SMART" id="SM00034">
    <property type="entry name" value="CLECT"/>
    <property type="match status" value="1"/>
</dbReference>
<feature type="domain" description="Apple" evidence="2">
    <location>
        <begin position="3"/>
        <end position="85"/>
    </location>
</feature>
<dbReference type="Gene3D" id="3.10.100.10">
    <property type="entry name" value="Mannose-Binding Protein A, subunit A"/>
    <property type="match status" value="1"/>
</dbReference>
<accession>A0AAD8B5B7</accession>
<protein>
    <recommendedName>
        <fullName evidence="5">Apple domain-containing protein</fullName>
    </recommendedName>
</protein>
<proteinExistence type="predicted"/>
<dbReference type="PROSITE" id="PS50041">
    <property type="entry name" value="C_TYPE_LECTIN_2"/>
    <property type="match status" value="1"/>
</dbReference>
<dbReference type="Pfam" id="PF00059">
    <property type="entry name" value="Lectin_C"/>
    <property type="match status" value="1"/>
</dbReference>
<dbReference type="Proteomes" id="UP001233172">
    <property type="component" value="Unassembled WGS sequence"/>
</dbReference>
<feature type="domain" description="C-type lectin" evidence="1">
    <location>
        <begin position="109"/>
        <end position="214"/>
    </location>
</feature>
<evidence type="ECO:0008006" key="5">
    <source>
        <dbReference type="Google" id="ProtNLM"/>
    </source>
</evidence>
<dbReference type="Pfam" id="PF00024">
    <property type="entry name" value="PAN_1"/>
    <property type="match status" value="1"/>
</dbReference>
<dbReference type="InterPro" id="IPR001304">
    <property type="entry name" value="C-type_lectin-like"/>
</dbReference>
<dbReference type="InterPro" id="IPR016186">
    <property type="entry name" value="C-type_lectin-like/link_sf"/>
</dbReference>
<dbReference type="SUPFAM" id="SSF56436">
    <property type="entry name" value="C-type lectin-like"/>
    <property type="match status" value="1"/>
</dbReference>
<evidence type="ECO:0000313" key="3">
    <source>
        <dbReference type="EMBL" id="KAK0048310.1"/>
    </source>
</evidence>
<dbReference type="Gene3D" id="3.50.4.10">
    <property type="entry name" value="Hepatocyte Growth Factor"/>
    <property type="match status" value="1"/>
</dbReference>
<dbReference type="SUPFAM" id="SSF57414">
    <property type="entry name" value="Hairpin loop containing domain-like"/>
    <property type="match status" value="1"/>
</dbReference>
<sequence length="218" mass="24975">TLCHAALTTTKFQFQGDLYLTIQPIDKNFSTQTSTLCAMKCAQETTCQAYQYDTEKKVCVLGSTVLSSTVQRFSSQKLYWAGQSSEPICNRDFYSIWTVQGVDNEITICLLFVSYPFYQYEAVYGCKGFNGTLVSVDTRHKVEILNLYEVEIWVGLEYDTVTQKHYWSYDGSPLDDTWKANIFGEPYKPDYCATFYMSKIYFKSCGLTLPSMCEPAKM</sequence>
<keyword evidence="4" id="KW-1185">Reference proteome</keyword>
<comment type="caution">
    <text evidence="3">The sequence shown here is derived from an EMBL/GenBank/DDBJ whole genome shotgun (WGS) entry which is preliminary data.</text>
</comment>
<reference evidence="3" key="2">
    <citation type="submission" date="2023-04" db="EMBL/GenBank/DDBJ databases">
        <authorList>
            <person name="Bu L."/>
            <person name="Lu L."/>
            <person name="Laidemitt M.R."/>
            <person name="Zhang S.M."/>
            <person name="Mutuku M."/>
            <person name="Mkoji G."/>
            <person name="Steinauer M."/>
            <person name="Loker E.S."/>
        </authorList>
    </citation>
    <scope>NUCLEOTIDE SEQUENCE</scope>
    <source>
        <strain evidence="3">KasaAsao</strain>
        <tissue evidence="3">Whole Snail</tissue>
    </source>
</reference>
<evidence type="ECO:0000259" key="2">
    <source>
        <dbReference type="PROSITE" id="PS50948"/>
    </source>
</evidence>
<dbReference type="CDD" id="cd00037">
    <property type="entry name" value="CLECT"/>
    <property type="match status" value="1"/>
</dbReference>
<dbReference type="EMBL" id="JASAOG010000139">
    <property type="protein sequence ID" value="KAK0048310.1"/>
    <property type="molecule type" value="Genomic_DNA"/>
</dbReference>
<dbReference type="InterPro" id="IPR016187">
    <property type="entry name" value="CTDL_fold"/>
</dbReference>
<reference evidence="3" key="1">
    <citation type="journal article" date="2023" name="PLoS Negl. Trop. Dis.">
        <title>A genome sequence for Biomphalaria pfeifferi, the major vector snail for the human-infecting parasite Schistosoma mansoni.</title>
        <authorList>
            <person name="Bu L."/>
            <person name="Lu L."/>
            <person name="Laidemitt M.R."/>
            <person name="Zhang S.M."/>
            <person name="Mutuku M."/>
            <person name="Mkoji G."/>
            <person name="Steinauer M."/>
            <person name="Loker E.S."/>
        </authorList>
    </citation>
    <scope>NUCLEOTIDE SEQUENCE</scope>
    <source>
        <strain evidence="3">KasaAsao</strain>
    </source>
</reference>
<feature type="non-terminal residue" evidence="3">
    <location>
        <position position="1"/>
    </location>
</feature>